<evidence type="ECO:0000256" key="3">
    <source>
        <dbReference type="ARBA" id="ARBA00022692"/>
    </source>
</evidence>
<dbReference type="EMBL" id="VBOX01000056">
    <property type="protein sequence ID" value="TMQ63587.1"/>
    <property type="molecule type" value="Genomic_DNA"/>
</dbReference>
<reference evidence="9 10" key="1">
    <citation type="journal article" date="2019" name="Nat. Microbiol.">
        <title>Mediterranean grassland soil C-N compound turnover is dependent on rainfall and depth, and is mediated by genomically divergent microorganisms.</title>
        <authorList>
            <person name="Diamond S."/>
            <person name="Andeer P.F."/>
            <person name="Li Z."/>
            <person name="Crits-Christoph A."/>
            <person name="Burstein D."/>
            <person name="Anantharaman K."/>
            <person name="Lane K.R."/>
            <person name="Thomas B.C."/>
            <person name="Pan C."/>
            <person name="Northen T.R."/>
            <person name="Banfield J.F."/>
        </authorList>
    </citation>
    <scope>NUCLEOTIDE SEQUENCE [LARGE SCALE GENOMIC DNA]</scope>
    <source>
        <strain evidence="7">WS_4</strain>
        <strain evidence="8">WS_7</strain>
    </source>
</reference>
<dbReference type="EMBL" id="VBOU01000092">
    <property type="protein sequence ID" value="TMQ52942.1"/>
    <property type="molecule type" value="Genomic_DNA"/>
</dbReference>
<dbReference type="PROSITE" id="PS51257">
    <property type="entry name" value="PROKAR_LIPOPROTEIN"/>
    <property type="match status" value="1"/>
</dbReference>
<evidence type="ECO:0000313" key="7">
    <source>
        <dbReference type="EMBL" id="TMQ52942.1"/>
    </source>
</evidence>
<evidence type="ECO:0000256" key="5">
    <source>
        <dbReference type="ARBA" id="ARBA00023136"/>
    </source>
</evidence>
<dbReference type="Proteomes" id="UP000317366">
    <property type="component" value="Unassembled WGS sequence"/>
</dbReference>
<feature type="transmembrane region" description="Helical" evidence="6">
    <location>
        <begin position="12"/>
        <end position="31"/>
    </location>
</feature>
<keyword evidence="5 6" id="KW-0472">Membrane</keyword>
<sequence>MRPQFAGLREGVIRCIVLHILAVFAVAAIAGCQSRTAPKPSGADLRFPDQEARDFTLTETSEGKKNWTLWASYAAMYNDRNLVDARSIRIEFFDSKGMRYSTLVANQGLVDQRTNNLEAVGKVRLVTETGVRMETDSLRWINNAQKIVSDAFVRVTRKQDVVTGYGFESDANLDHFHLKREVRAEVRDEGESGEPISR</sequence>
<dbReference type="InterPro" id="IPR010664">
    <property type="entry name" value="LipoPS_assembly_LptC-rel"/>
</dbReference>
<dbReference type="Pfam" id="PF06835">
    <property type="entry name" value="LptC"/>
    <property type="match status" value="1"/>
</dbReference>
<evidence type="ECO:0000313" key="8">
    <source>
        <dbReference type="EMBL" id="TMQ63587.1"/>
    </source>
</evidence>
<dbReference type="InterPro" id="IPR052363">
    <property type="entry name" value="LPS_export_LptC"/>
</dbReference>
<keyword evidence="1" id="KW-1003">Cell membrane</keyword>
<keyword evidence="2" id="KW-0997">Cell inner membrane</keyword>
<dbReference type="Proteomes" id="UP000319829">
    <property type="component" value="Unassembled WGS sequence"/>
</dbReference>
<accession>A0A538TIZ6</accession>
<dbReference type="GO" id="GO:0015221">
    <property type="term" value="F:lipopolysaccharide transmembrane transporter activity"/>
    <property type="evidence" value="ECO:0007669"/>
    <property type="project" value="InterPro"/>
</dbReference>
<dbReference type="Gene3D" id="2.60.450.10">
    <property type="entry name" value="Lipopolysaccharide (LPS) transport protein A like domain"/>
    <property type="match status" value="1"/>
</dbReference>
<evidence type="ECO:0000313" key="9">
    <source>
        <dbReference type="Proteomes" id="UP000317366"/>
    </source>
</evidence>
<gene>
    <name evidence="8" type="primary">lptC</name>
    <name evidence="7" type="ORF">E6K74_10940</name>
    <name evidence="8" type="ORF">E6K77_04925</name>
</gene>
<evidence type="ECO:0000313" key="10">
    <source>
        <dbReference type="Proteomes" id="UP000319829"/>
    </source>
</evidence>
<organism evidence="8 9">
    <name type="scientific">Eiseniibacteriota bacterium</name>
    <dbReference type="NCBI Taxonomy" id="2212470"/>
    <lineage>
        <taxon>Bacteria</taxon>
        <taxon>Candidatus Eiseniibacteriota</taxon>
    </lineage>
</organism>
<keyword evidence="3 6" id="KW-0812">Transmembrane</keyword>
<keyword evidence="4 6" id="KW-1133">Transmembrane helix</keyword>
<dbReference type="PANTHER" id="PTHR37481:SF1">
    <property type="entry name" value="LIPOPOLYSACCHARIDE EXPORT SYSTEM PROTEIN LPTC"/>
    <property type="match status" value="1"/>
</dbReference>
<dbReference type="GO" id="GO:0005886">
    <property type="term" value="C:plasma membrane"/>
    <property type="evidence" value="ECO:0007669"/>
    <property type="project" value="InterPro"/>
</dbReference>
<name>A0A538TIZ6_UNCEI</name>
<dbReference type="NCBIfam" id="TIGR04409">
    <property type="entry name" value="LptC_YrbK"/>
    <property type="match status" value="1"/>
</dbReference>
<dbReference type="InterPro" id="IPR026265">
    <property type="entry name" value="LptC"/>
</dbReference>
<evidence type="ECO:0000256" key="1">
    <source>
        <dbReference type="ARBA" id="ARBA00022475"/>
    </source>
</evidence>
<dbReference type="AlphaFoldDB" id="A0A538TIZ6"/>
<evidence type="ECO:0000256" key="4">
    <source>
        <dbReference type="ARBA" id="ARBA00022989"/>
    </source>
</evidence>
<dbReference type="GO" id="GO:0017089">
    <property type="term" value="F:glycolipid transfer activity"/>
    <property type="evidence" value="ECO:0007669"/>
    <property type="project" value="TreeGrafter"/>
</dbReference>
<dbReference type="GO" id="GO:0030288">
    <property type="term" value="C:outer membrane-bounded periplasmic space"/>
    <property type="evidence" value="ECO:0007669"/>
    <property type="project" value="TreeGrafter"/>
</dbReference>
<protein>
    <submittedName>
        <fullName evidence="8">LPS export ABC transporter periplasmic protein LptC</fullName>
    </submittedName>
</protein>
<comment type="caution">
    <text evidence="8">The sequence shown here is derived from an EMBL/GenBank/DDBJ whole genome shotgun (WGS) entry which is preliminary data.</text>
</comment>
<proteinExistence type="predicted"/>
<evidence type="ECO:0000256" key="6">
    <source>
        <dbReference type="SAM" id="Phobius"/>
    </source>
</evidence>
<dbReference type="PANTHER" id="PTHR37481">
    <property type="entry name" value="LIPOPOLYSACCHARIDE EXPORT SYSTEM PROTEIN LPTC"/>
    <property type="match status" value="1"/>
</dbReference>
<evidence type="ECO:0000256" key="2">
    <source>
        <dbReference type="ARBA" id="ARBA00022519"/>
    </source>
</evidence>